<accession>F0TBG1</accession>
<organism evidence="2 3">
    <name type="scientific">Methanobacterium lacus (strain AL-21)</name>
    <dbReference type="NCBI Taxonomy" id="877455"/>
    <lineage>
        <taxon>Archaea</taxon>
        <taxon>Methanobacteriati</taxon>
        <taxon>Methanobacteriota</taxon>
        <taxon>Methanomada group</taxon>
        <taxon>Methanobacteria</taxon>
        <taxon>Methanobacteriales</taxon>
        <taxon>Methanobacteriaceae</taxon>
        <taxon>Methanobacterium</taxon>
    </lineage>
</organism>
<gene>
    <name evidence="2" type="ordered locus">Metbo_2011</name>
</gene>
<evidence type="ECO:0000256" key="1">
    <source>
        <dbReference type="SAM" id="Phobius"/>
    </source>
</evidence>
<reference evidence="2 3" key="2">
    <citation type="journal article" date="2014" name="Int. J. Syst. Evol. Microbiol.">
        <title>Methanobacterium paludis sp. nov. and a novel strain of Methanobacterium lacus isolated from northern peatlands.</title>
        <authorList>
            <person name="Cadillo-Quiroz H."/>
            <person name="Brauer S.L."/>
            <person name="Goodson N."/>
            <person name="Yavitt J.B."/>
            <person name="Zinder S.H."/>
        </authorList>
    </citation>
    <scope>NUCLEOTIDE SEQUENCE [LARGE SCALE GENOMIC DNA]</scope>
    <source>
        <strain evidence="2 3">AL-21</strain>
    </source>
</reference>
<proteinExistence type="predicted"/>
<sequence>MSTSAIVAIIAVTIMVVYILVKYWRLYNKSKPK</sequence>
<keyword evidence="1" id="KW-1133">Transmembrane helix</keyword>
<protein>
    <submittedName>
        <fullName evidence="2">Uncharacterized protein</fullName>
    </submittedName>
</protein>
<dbReference type="Proteomes" id="UP000007490">
    <property type="component" value="Chromosome"/>
</dbReference>
<keyword evidence="3" id="KW-1185">Reference proteome</keyword>
<dbReference type="HOGENOM" id="CLU_3379931_0_0_2"/>
<keyword evidence="1" id="KW-0472">Membrane</keyword>
<dbReference type="STRING" id="877455.Metbo_2011"/>
<evidence type="ECO:0000313" key="3">
    <source>
        <dbReference type="Proteomes" id="UP000007490"/>
    </source>
</evidence>
<feature type="transmembrane region" description="Helical" evidence="1">
    <location>
        <begin position="6"/>
        <end position="24"/>
    </location>
</feature>
<keyword evidence="1" id="KW-0812">Transmembrane</keyword>
<evidence type="ECO:0000313" key="2">
    <source>
        <dbReference type="EMBL" id="ADZ10230.1"/>
    </source>
</evidence>
<dbReference type="EMBL" id="CP002551">
    <property type="protein sequence ID" value="ADZ10230.1"/>
    <property type="molecule type" value="Genomic_DNA"/>
</dbReference>
<dbReference type="AlphaFoldDB" id="F0TBG1"/>
<reference evidence="3" key="1">
    <citation type="submission" date="2011-02" db="EMBL/GenBank/DDBJ databases">
        <title>Complete sequence of Methanobacterium sp. AL-21.</title>
        <authorList>
            <consortium name="US DOE Joint Genome Institute"/>
            <person name="Lucas S."/>
            <person name="Copeland A."/>
            <person name="Lapidus A."/>
            <person name="Cheng J.-F."/>
            <person name="Goodwin L."/>
            <person name="Pitluck S."/>
            <person name="Chertkov O."/>
            <person name="Detter J.C."/>
            <person name="Han C."/>
            <person name="Tapia R."/>
            <person name="Land M."/>
            <person name="Hauser L."/>
            <person name="Kyrpides N."/>
            <person name="Ivanova N."/>
            <person name="Mikhailova N."/>
            <person name="Pagani I."/>
            <person name="Cadillo-Quiroz H."/>
            <person name="Imachi H."/>
            <person name="Zinder S."/>
            <person name="Liu W."/>
            <person name="Woyke T."/>
        </authorList>
    </citation>
    <scope>NUCLEOTIDE SEQUENCE [LARGE SCALE GENOMIC DNA]</scope>
    <source>
        <strain evidence="3">AL-21</strain>
    </source>
</reference>
<dbReference type="KEGG" id="mel:Metbo_2011"/>
<name>F0TBG1_METLA</name>